<dbReference type="EMBL" id="JBHUIK010000007">
    <property type="protein sequence ID" value="MFD2216603.1"/>
    <property type="molecule type" value="Genomic_DNA"/>
</dbReference>
<organism evidence="1 2">
    <name type="scientific">Metabacillus endolithicus</name>
    <dbReference type="NCBI Taxonomy" id="1535204"/>
    <lineage>
        <taxon>Bacteria</taxon>
        <taxon>Bacillati</taxon>
        <taxon>Bacillota</taxon>
        <taxon>Bacilli</taxon>
        <taxon>Bacillales</taxon>
        <taxon>Bacillaceae</taxon>
        <taxon>Metabacillus</taxon>
    </lineage>
</organism>
<comment type="caution">
    <text evidence="1">The sequence shown here is derived from an EMBL/GenBank/DDBJ whole genome shotgun (WGS) entry which is preliminary data.</text>
</comment>
<dbReference type="Proteomes" id="UP001597318">
    <property type="component" value="Unassembled WGS sequence"/>
</dbReference>
<accession>A0ABW5C2Y1</accession>
<protein>
    <submittedName>
        <fullName evidence="1">Uncharacterized protein</fullName>
    </submittedName>
</protein>
<gene>
    <name evidence="1" type="ORF">ACFSKK_23290</name>
</gene>
<sequence length="371" mass="44193">MGKIKIDGFRMHQHILDEFRYIKDQSFDKPTASAYVVYLTMLKQMHIENNPRGILKEYNLSYWAKKLDISYTSLYGGKKFLEKYHFVKEEIQNDLPVLVLKDVEKLNTPEREGVKLNYLLVPHALFDTNILAEFVRTSNPEGIELLLSLFNQFRTSMSNRGMISLDKLKQSRKMSTLKKKLNKKAKDVRKVLEILEALFDIEFEGLSYRKEQVWIKKINFSLKPECVIEDTDEFEVNRLLAQFSQELTYRLDELQIKYKARDKKDIMIAFKQEVVSFLYHLIDEDDNSYKYRDKWLRSFFLNTLDSVVEHIQREKERLGHFKIYTIGGFFRKVFRKQFKNAIKDIPYEYIHDAKIREFQITGSKPLLSTII</sequence>
<keyword evidence="2" id="KW-1185">Reference proteome</keyword>
<reference evidence="2" key="1">
    <citation type="journal article" date="2019" name="Int. J. Syst. Evol. Microbiol.">
        <title>The Global Catalogue of Microorganisms (GCM) 10K type strain sequencing project: providing services to taxonomists for standard genome sequencing and annotation.</title>
        <authorList>
            <consortium name="The Broad Institute Genomics Platform"/>
            <consortium name="The Broad Institute Genome Sequencing Center for Infectious Disease"/>
            <person name="Wu L."/>
            <person name="Ma J."/>
        </authorList>
    </citation>
    <scope>NUCLEOTIDE SEQUENCE [LARGE SCALE GENOMIC DNA]</scope>
    <source>
        <strain evidence="2">CGMCC 1.15474</strain>
    </source>
</reference>
<evidence type="ECO:0000313" key="2">
    <source>
        <dbReference type="Proteomes" id="UP001597318"/>
    </source>
</evidence>
<proteinExistence type="predicted"/>
<name>A0ABW5C2Y1_9BACI</name>
<evidence type="ECO:0000313" key="1">
    <source>
        <dbReference type="EMBL" id="MFD2216603.1"/>
    </source>
</evidence>
<dbReference type="RefSeq" id="WP_379053424.1">
    <property type="nucleotide sequence ID" value="NZ_JBHUIK010000007.1"/>
</dbReference>